<protein>
    <submittedName>
        <fullName evidence="1">Unannotated protein</fullName>
    </submittedName>
</protein>
<name>A0A6J7HJF1_9ZZZZ</name>
<proteinExistence type="predicted"/>
<evidence type="ECO:0000313" key="1">
    <source>
        <dbReference type="EMBL" id="CAB4921227.1"/>
    </source>
</evidence>
<organism evidence="1">
    <name type="scientific">freshwater metagenome</name>
    <dbReference type="NCBI Taxonomy" id="449393"/>
    <lineage>
        <taxon>unclassified sequences</taxon>
        <taxon>metagenomes</taxon>
        <taxon>ecological metagenomes</taxon>
    </lineage>
</organism>
<dbReference type="EMBL" id="CAFBLX010000365">
    <property type="protein sequence ID" value="CAB4921227.1"/>
    <property type="molecule type" value="Genomic_DNA"/>
</dbReference>
<dbReference type="AlphaFoldDB" id="A0A6J7HJF1"/>
<gene>
    <name evidence="1" type="ORF">UFOPK3472_03582</name>
</gene>
<reference evidence="1" key="1">
    <citation type="submission" date="2020-05" db="EMBL/GenBank/DDBJ databases">
        <authorList>
            <person name="Chiriac C."/>
            <person name="Salcher M."/>
            <person name="Ghai R."/>
            <person name="Kavagutti S V."/>
        </authorList>
    </citation>
    <scope>NUCLEOTIDE SEQUENCE</scope>
</reference>
<accession>A0A6J7HJF1</accession>
<sequence length="269" mass="28773">MEPRDVLADDVQIGGPELPVRLRVGLGETCTGEVVGQRVDPHVHHVRGIAGYRHTPVECGPRDRQVAQTALDEVHDLVAARVRRDEIGRRVVHLEQFVLVLREPEEVRRLLGPLDGRVRLGRDAGAVLGQGGLGLGVERLVADRVPAGVGVEVDVAVRLHPSPQFLAGGMVVGIGGADEAAVGALQQIVRRLEGVGIARRELADVDALVLRGLLHLEAVLVGSRQKTHVVAIEALEARDRVGGDVFVRVPDVGCSVGVRDCRGDVEGWP</sequence>